<evidence type="ECO:0000313" key="1">
    <source>
        <dbReference type="EMBL" id="OEL14428.1"/>
    </source>
</evidence>
<evidence type="ECO:0000313" key="2">
    <source>
        <dbReference type="Proteomes" id="UP000095767"/>
    </source>
</evidence>
<feature type="non-terminal residue" evidence="1">
    <location>
        <position position="1"/>
    </location>
</feature>
<comment type="caution">
    <text evidence="1">The sequence shown here is derived from an EMBL/GenBank/DDBJ whole genome shotgun (WGS) entry which is preliminary data.</text>
</comment>
<dbReference type="Proteomes" id="UP000095767">
    <property type="component" value="Unassembled WGS sequence"/>
</dbReference>
<keyword evidence="2" id="KW-1185">Reference proteome</keyword>
<dbReference type="AlphaFoldDB" id="A0A1E5UNN0"/>
<gene>
    <name evidence="1" type="ORF">BAE44_0024553</name>
</gene>
<accession>A0A1E5UNN0</accession>
<sequence length="22" mass="2472">LVPQQEEGLQGWLVLTGCHRHA</sequence>
<proteinExistence type="predicted"/>
<reference evidence="1 2" key="1">
    <citation type="submission" date="2016-09" db="EMBL/GenBank/DDBJ databases">
        <title>The draft genome of Dichanthelium oligosanthes: A C3 panicoid grass species.</title>
        <authorList>
            <person name="Studer A.J."/>
            <person name="Schnable J.C."/>
            <person name="Brutnell T.P."/>
        </authorList>
    </citation>
    <scope>NUCLEOTIDE SEQUENCE [LARGE SCALE GENOMIC DNA]</scope>
    <source>
        <strain evidence="2">cv. Kellogg 1175</strain>
        <tissue evidence="1">Leaf</tissue>
    </source>
</reference>
<protein>
    <submittedName>
        <fullName evidence="1">Uncharacterized protein</fullName>
    </submittedName>
</protein>
<organism evidence="1 2">
    <name type="scientific">Dichanthelium oligosanthes</name>
    <dbReference type="NCBI Taxonomy" id="888268"/>
    <lineage>
        <taxon>Eukaryota</taxon>
        <taxon>Viridiplantae</taxon>
        <taxon>Streptophyta</taxon>
        <taxon>Embryophyta</taxon>
        <taxon>Tracheophyta</taxon>
        <taxon>Spermatophyta</taxon>
        <taxon>Magnoliopsida</taxon>
        <taxon>Liliopsida</taxon>
        <taxon>Poales</taxon>
        <taxon>Poaceae</taxon>
        <taxon>PACMAD clade</taxon>
        <taxon>Panicoideae</taxon>
        <taxon>Panicodae</taxon>
        <taxon>Paniceae</taxon>
        <taxon>Dichantheliinae</taxon>
        <taxon>Dichanthelium</taxon>
    </lineage>
</organism>
<name>A0A1E5UNN0_9POAL</name>
<dbReference type="EMBL" id="LWDX02070067">
    <property type="protein sequence ID" value="OEL14428.1"/>
    <property type="molecule type" value="Genomic_DNA"/>
</dbReference>